<name>A0A6N2S165_9FIRM</name>
<evidence type="ECO:0000256" key="1">
    <source>
        <dbReference type="SAM" id="Phobius"/>
    </source>
</evidence>
<gene>
    <name evidence="2" type="ORF">AULFYP135_00687</name>
</gene>
<reference evidence="2" key="1">
    <citation type="submission" date="2019-11" db="EMBL/GenBank/DDBJ databases">
        <authorList>
            <person name="Feng L."/>
        </authorList>
    </citation>
    <scope>NUCLEOTIDE SEQUENCE</scope>
    <source>
        <strain evidence="2">AundefinedLFYP135</strain>
    </source>
</reference>
<dbReference type="AlphaFoldDB" id="A0A6N2S165"/>
<accession>A0A6N2S165</accession>
<evidence type="ECO:0000313" key="2">
    <source>
        <dbReference type="EMBL" id="VYS86508.1"/>
    </source>
</evidence>
<keyword evidence="1" id="KW-0472">Membrane</keyword>
<sequence>MNLNRYLLPGVLGILSGAVVWLFAENWLLGLLAGAAVFVLMWVVFRPRKTEMEAPASKGRAAMLQQVLAEGNQYLDAIWKVELRIHDPGIKDEAVAICKTAKKILDALGEQPENIPGVQRFFHYYLPTFQAILEKYERIERSGTMTDQRDKVEKHLKEIKSAMEKQHANLYEDDMLDLSVEMEVMTSSCKQDGLLTDADFVIQNGENKINLTL</sequence>
<dbReference type="EMBL" id="CACRSL010000003">
    <property type="protein sequence ID" value="VYS86508.1"/>
    <property type="molecule type" value="Genomic_DNA"/>
</dbReference>
<protein>
    <submittedName>
        <fullName evidence="2">5-bromo-4-chloroindolyl phosphate hydrolysis protein</fullName>
    </submittedName>
</protein>
<dbReference type="Pfam" id="PF10112">
    <property type="entry name" value="Halogen_Hydrol"/>
    <property type="match status" value="1"/>
</dbReference>
<feature type="transmembrane region" description="Helical" evidence="1">
    <location>
        <begin position="7"/>
        <end position="23"/>
    </location>
</feature>
<proteinExistence type="predicted"/>
<keyword evidence="1" id="KW-1133">Transmembrane helix</keyword>
<organism evidence="2">
    <name type="scientific">uncultured Anaerotruncus sp</name>
    <dbReference type="NCBI Taxonomy" id="905011"/>
    <lineage>
        <taxon>Bacteria</taxon>
        <taxon>Bacillati</taxon>
        <taxon>Bacillota</taxon>
        <taxon>Clostridia</taxon>
        <taxon>Eubacteriales</taxon>
        <taxon>Oscillospiraceae</taxon>
        <taxon>Anaerotruncus</taxon>
        <taxon>environmental samples</taxon>
    </lineage>
</organism>
<keyword evidence="1" id="KW-0812">Transmembrane</keyword>
<dbReference type="InterPro" id="IPR018770">
    <property type="entry name" value="ChloroindolylP_hydrolase"/>
</dbReference>
<feature type="transmembrane region" description="Helical" evidence="1">
    <location>
        <begin position="29"/>
        <end position="45"/>
    </location>
</feature>